<keyword evidence="1" id="KW-0597">Phosphoprotein</keyword>
<dbReference type="PROSITE" id="PS50006">
    <property type="entry name" value="FHA_DOMAIN"/>
    <property type="match status" value="1"/>
</dbReference>
<evidence type="ECO:0000259" key="3">
    <source>
        <dbReference type="PROSITE" id="PS50006"/>
    </source>
</evidence>
<organism evidence="4 5">
    <name type="scientific">Actinomadura harenae</name>
    <dbReference type="NCBI Taxonomy" id="2483351"/>
    <lineage>
        <taxon>Bacteria</taxon>
        <taxon>Bacillati</taxon>
        <taxon>Actinomycetota</taxon>
        <taxon>Actinomycetes</taxon>
        <taxon>Streptosporangiales</taxon>
        <taxon>Thermomonosporaceae</taxon>
        <taxon>Actinomadura</taxon>
    </lineage>
</organism>
<dbReference type="SUPFAM" id="SSF49879">
    <property type="entry name" value="SMAD/FHA domain"/>
    <property type="match status" value="1"/>
</dbReference>
<accession>A0A3M2LY47</accession>
<dbReference type="CDD" id="cd00060">
    <property type="entry name" value="FHA"/>
    <property type="match status" value="1"/>
</dbReference>
<name>A0A3M2LY47_9ACTN</name>
<reference evidence="4 5" key="1">
    <citation type="submission" date="2018-10" db="EMBL/GenBank/DDBJ databases">
        <title>Isolation from soil.</title>
        <authorList>
            <person name="Hu J."/>
        </authorList>
    </citation>
    <scope>NUCLEOTIDE SEQUENCE [LARGE SCALE GENOMIC DNA]</scope>
    <source>
        <strain evidence="4 5">NEAU-Ht49</strain>
    </source>
</reference>
<evidence type="ECO:0000313" key="5">
    <source>
        <dbReference type="Proteomes" id="UP000282674"/>
    </source>
</evidence>
<feature type="compositionally biased region" description="Low complexity" evidence="2">
    <location>
        <begin position="125"/>
        <end position="145"/>
    </location>
</feature>
<feature type="region of interest" description="Disordered" evidence="2">
    <location>
        <begin position="111"/>
        <end position="242"/>
    </location>
</feature>
<feature type="domain" description="FHA" evidence="3">
    <location>
        <begin position="300"/>
        <end position="356"/>
    </location>
</feature>
<dbReference type="InterPro" id="IPR008984">
    <property type="entry name" value="SMAD_FHA_dom_sf"/>
</dbReference>
<dbReference type="EMBL" id="RFFG01000034">
    <property type="protein sequence ID" value="RMI42329.1"/>
    <property type="molecule type" value="Genomic_DNA"/>
</dbReference>
<dbReference type="Proteomes" id="UP000282674">
    <property type="component" value="Unassembled WGS sequence"/>
</dbReference>
<proteinExistence type="predicted"/>
<dbReference type="OrthoDB" id="5240729at2"/>
<feature type="compositionally biased region" description="Gly residues" evidence="2">
    <location>
        <begin position="223"/>
        <end position="233"/>
    </location>
</feature>
<dbReference type="AlphaFoldDB" id="A0A3M2LY47"/>
<dbReference type="Gene3D" id="2.60.200.20">
    <property type="match status" value="1"/>
</dbReference>
<evidence type="ECO:0000256" key="1">
    <source>
        <dbReference type="ARBA" id="ARBA00022553"/>
    </source>
</evidence>
<comment type="caution">
    <text evidence="4">The sequence shown here is derived from an EMBL/GenBank/DDBJ whole genome shotgun (WGS) entry which is preliminary data.</text>
</comment>
<feature type="compositionally biased region" description="Low complexity" evidence="2">
    <location>
        <begin position="190"/>
        <end position="222"/>
    </location>
</feature>
<feature type="compositionally biased region" description="Low complexity" evidence="2">
    <location>
        <begin position="155"/>
        <end position="165"/>
    </location>
</feature>
<dbReference type="Pfam" id="PF00498">
    <property type="entry name" value="FHA"/>
    <property type="match status" value="1"/>
</dbReference>
<feature type="non-terminal residue" evidence="4">
    <location>
        <position position="1"/>
    </location>
</feature>
<protein>
    <submittedName>
        <fullName evidence="4">FHA domain-containing protein</fullName>
    </submittedName>
</protein>
<dbReference type="RefSeq" id="WP_147481567.1">
    <property type="nucleotide sequence ID" value="NZ_RFFG01000034.1"/>
</dbReference>
<evidence type="ECO:0000256" key="2">
    <source>
        <dbReference type="SAM" id="MobiDB-lite"/>
    </source>
</evidence>
<evidence type="ECO:0000313" key="4">
    <source>
        <dbReference type="EMBL" id="RMI42329.1"/>
    </source>
</evidence>
<dbReference type="InterPro" id="IPR000253">
    <property type="entry name" value="FHA_dom"/>
</dbReference>
<sequence length="397" mass="40343">DAAAAGEGGRGLVNRVIRVLSAADEGDGGPPACAAAGPASDGGVALLVGGGAEARVLAADGRETRIDGTASYAWTERTVPGPVARLDLVLPGAGEVEPRLRLSSGVVHGGGLRQITQTGRRVAGASPNPAPAAARPNRPESSSEPPRTRIEHRASPSSAESASEPPRTRMEHKVSASPSASPSPSPSPGIPVAGAGARPRASSPSVPVAGAGAGGSPEPRAGSGAGPGSGSPGGRSRPETPHILGVNCKNHHFNDPRARYCAVCGISMMQATLAPFKGPRPPLGVLLVDDGQTVPLTADLLIGREPRHAPEVAAKRAVPMRLNDDDGSISRRHTLIRLDGWKVLLVDLGSVNGTAVKPPGAPDFERIAPDTPVPLAPGTVARIGVSRTFRFESNREP</sequence>
<keyword evidence="5" id="KW-1185">Reference proteome</keyword>
<gene>
    <name evidence="4" type="ORF">EBO15_20220</name>
</gene>